<keyword evidence="2" id="KW-0808">Transferase</keyword>
<dbReference type="InterPro" id="IPR019741">
    <property type="entry name" value="Galactokinase_CS"/>
</dbReference>
<comment type="similarity">
    <text evidence="1">Belongs to the GHMP kinase family. GalK subfamily.</text>
</comment>
<dbReference type="InterPro" id="IPR000705">
    <property type="entry name" value="Galactokinase"/>
</dbReference>
<dbReference type="PRINTS" id="PR00959">
    <property type="entry name" value="MEVGALKINASE"/>
</dbReference>
<dbReference type="EnsemblMetazoa" id="Aqu2.1.38500_001">
    <property type="protein sequence ID" value="Aqu2.1.38500_001"/>
    <property type="gene ID" value="Aqu2.1.38500"/>
</dbReference>
<dbReference type="InterPro" id="IPR014721">
    <property type="entry name" value="Ribsml_uS5_D2-typ_fold_subgr"/>
</dbReference>
<evidence type="ECO:0000259" key="10">
    <source>
        <dbReference type="Pfam" id="PF08544"/>
    </source>
</evidence>
<dbReference type="InterPro" id="IPR006204">
    <property type="entry name" value="GHMP_kinase_N_dom"/>
</dbReference>
<dbReference type="GO" id="GO:0005524">
    <property type="term" value="F:ATP binding"/>
    <property type="evidence" value="ECO:0007669"/>
    <property type="project" value="UniProtKB-KW"/>
</dbReference>
<dbReference type="InterPro" id="IPR006206">
    <property type="entry name" value="Mevalonate/galactokinase"/>
</dbReference>
<evidence type="ECO:0000259" key="11">
    <source>
        <dbReference type="Pfam" id="PF10509"/>
    </source>
</evidence>
<dbReference type="Pfam" id="PF08544">
    <property type="entry name" value="GHMP_kinases_C"/>
    <property type="match status" value="1"/>
</dbReference>
<evidence type="ECO:0000313" key="13">
    <source>
        <dbReference type="Proteomes" id="UP000007879"/>
    </source>
</evidence>
<dbReference type="PIRSF" id="PIRSF000530">
    <property type="entry name" value="Galactokinase"/>
    <property type="match status" value="1"/>
</dbReference>
<keyword evidence="6" id="KW-0067">ATP-binding</keyword>
<dbReference type="eggNOG" id="KOG0631">
    <property type="taxonomic scope" value="Eukaryota"/>
</dbReference>
<dbReference type="SUPFAM" id="SSF55060">
    <property type="entry name" value="GHMP Kinase, C-terminal domain"/>
    <property type="match status" value="1"/>
</dbReference>
<keyword evidence="7" id="KW-0460">Magnesium</keyword>
<evidence type="ECO:0000256" key="3">
    <source>
        <dbReference type="ARBA" id="ARBA00022723"/>
    </source>
</evidence>
<evidence type="ECO:0000256" key="2">
    <source>
        <dbReference type="ARBA" id="ARBA00022679"/>
    </source>
</evidence>
<feature type="domain" description="GHMP kinase C-terminal" evidence="10">
    <location>
        <begin position="329"/>
        <end position="408"/>
    </location>
</feature>
<evidence type="ECO:0000256" key="7">
    <source>
        <dbReference type="ARBA" id="ARBA00022842"/>
    </source>
</evidence>
<dbReference type="Gene3D" id="3.30.70.890">
    <property type="entry name" value="GHMP kinase, C-terminal domain"/>
    <property type="match status" value="1"/>
</dbReference>
<keyword evidence="5" id="KW-0418">Kinase</keyword>
<dbReference type="GO" id="GO:0046872">
    <property type="term" value="F:metal ion binding"/>
    <property type="evidence" value="ECO:0007669"/>
    <property type="project" value="UniProtKB-KW"/>
</dbReference>
<accession>A0A1X7VDX0</accession>
<sequence>MASNEKGVAGDNLESTLQYAKKVFTERLGGSPSVVAYAPGRVNLIGEHTDYNNGCVFPMALQRVTVIVGRPLSSGKDCRIITTAFSEDNDVTFSLPPPPTDEEYQDKTSRMPLSSPSWTRYVKGVVALLSRGVSGGVPPFEAVINSSVPLGGGVSSSASLELSVCLFVEELCRRVGVVLPTFTNPERALLCQRAEHMYAHSPCGIMDQFVCMMAEKDKALFIDCQPNNDGTFTAEGVPLDLEKEGLVVMVTNTNVKHNVGGGEYEKRRDRCYAACDKLGVKTLRDVKNLEEIEKLKTSLSDPVPDGPTEYQCAVHVVSEILRTIEAKEVLKGGNFRHFGKLMNESHESLKNVYKVSCFELDCLVELARQDERVYGSRMTGAGFGGCTVTLLKKEAVTETQKRIQEGYVNEKGEKMNATFFLATPSSGAGIIKNI</sequence>
<dbReference type="STRING" id="400682.A0A1X7VDX0"/>
<dbReference type="KEGG" id="aqu:100638250"/>
<feature type="domain" description="GHMP kinase N-terminal" evidence="9">
    <location>
        <begin position="121"/>
        <end position="214"/>
    </location>
</feature>
<protein>
    <recommendedName>
        <fullName evidence="14">Galactokinase</fullName>
    </recommendedName>
</protein>
<evidence type="ECO:0000256" key="6">
    <source>
        <dbReference type="ARBA" id="ARBA00022840"/>
    </source>
</evidence>
<dbReference type="PANTHER" id="PTHR10457">
    <property type="entry name" value="MEVALONATE KINASE/GALACTOKINASE"/>
    <property type="match status" value="1"/>
</dbReference>
<dbReference type="FunFam" id="3.30.70.890:FF:000001">
    <property type="entry name" value="Galactokinase"/>
    <property type="match status" value="1"/>
</dbReference>
<dbReference type="PANTHER" id="PTHR10457:SF7">
    <property type="entry name" value="GALACTOKINASE-RELATED"/>
    <property type="match status" value="1"/>
</dbReference>
<dbReference type="OrthoDB" id="275179at2759"/>
<name>A0A1X7VDX0_AMPQE</name>
<keyword evidence="13" id="KW-1185">Reference proteome</keyword>
<dbReference type="GO" id="GO:0004335">
    <property type="term" value="F:galactokinase activity"/>
    <property type="evidence" value="ECO:0007669"/>
    <property type="project" value="InterPro"/>
</dbReference>
<dbReference type="InterPro" id="IPR036554">
    <property type="entry name" value="GHMP_kinase_C_sf"/>
</dbReference>
<evidence type="ECO:0000256" key="8">
    <source>
        <dbReference type="ARBA" id="ARBA00023277"/>
    </source>
</evidence>
<dbReference type="GO" id="GO:0005829">
    <property type="term" value="C:cytosol"/>
    <property type="evidence" value="ECO:0007669"/>
    <property type="project" value="TreeGrafter"/>
</dbReference>
<reference evidence="12" key="2">
    <citation type="submission" date="2017-05" db="UniProtKB">
        <authorList>
            <consortium name="EnsemblMetazoa"/>
        </authorList>
    </citation>
    <scope>IDENTIFICATION</scope>
</reference>
<dbReference type="AlphaFoldDB" id="A0A1X7VDX0"/>
<dbReference type="Proteomes" id="UP000007879">
    <property type="component" value="Unassembled WGS sequence"/>
</dbReference>
<dbReference type="EnsemblMetazoa" id="XM_011412152.2">
    <property type="protein sequence ID" value="XP_011410454.1"/>
    <property type="gene ID" value="LOC100638250"/>
</dbReference>
<dbReference type="Pfam" id="PF10509">
    <property type="entry name" value="GalKase_gal_bdg"/>
    <property type="match status" value="1"/>
</dbReference>
<evidence type="ECO:0000259" key="9">
    <source>
        <dbReference type="Pfam" id="PF00288"/>
    </source>
</evidence>
<reference evidence="13" key="1">
    <citation type="journal article" date="2010" name="Nature">
        <title>The Amphimedon queenslandica genome and the evolution of animal complexity.</title>
        <authorList>
            <person name="Srivastava M."/>
            <person name="Simakov O."/>
            <person name="Chapman J."/>
            <person name="Fahey B."/>
            <person name="Gauthier M.E."/>
            <person name="Mitros T."/>
            <person name="Richards G.S."/>
            <person name="Conaco C."/>
            <person name="Dacre M."/>
            <person name="Hellsten U."/>
            <person name="Larroux C."/>
            <person name="Putnam N.H."/>
            <person name="Stanke M."/>
            <person name="Adamska M."/>
            <person name="Darling A."/>
            <person name="Degnan S.M."/>
            <person name="Oakley T.H."/>
            <person name="Plachetzki D.C."/>
            <person name="Zhai Y."/>
            <person name="Adamski M."/>
            <person name="Calcino A."/>
            <person name="Cummins S.F."/>
            <person name="Goodstein D.M."/>
            <person name="Harris C."/>
            <person name="Jackson D.J."/>
            <person name="Leys S.P."/>
            <person name="Shu S."/>
            <person name="Woodcroft B.J."/>
            <person name="Vervoort M."/>
            <person name="Kosik K.S."/>
            <person name="Manning G."/>
            <person name="Degnan B.M."/>
            <person name="Rokhsar D.S."/>
        </authorList>
    </citation>
    <scope>NUCLEOTIDE SEQUENCE [LARGE SCALE GENOMIC DNA]</scope>
</reference>
<feature type="domain" description="Galactokinase N-terminal" evidence="11">
    <location>
        <begin position="23"/>
        <end position="71"/>
    </location>
</feature>
<dbReference type="InParanoid" id="A0A1X7VDX0"/>
<organism evidence="12">
    <name type="scientific">Amphimedon queenslandica</name>
    <name type="common">Sponge</name>
    <dbReference type="NCBI Taxonomy" id="400682"/>
    <lineage>
        <taxon>Eukaryota</taxon>
        <taxon>Metazoa</taxon>
        <taxon>Porifera</taxon>
        <taxon>Demospongiae</taxon>
        <taxon>Heteroscleromorpha</taxon>
        <taxon>Haplosclerida</taxon>
        <taxon>Niphatidae</taxon>
        <taxon>Amphimedon</taxon>
    </lineage>
</organism>
<dbReference type="InterPro" id="IPR019539">
    <property type="entry name" value="GalKase_N"/>
</dbReference>
<dbReference type="InterPro" id="IPR013750">
    <property type="entry name" value="GHMP_kinase_C_dom"/>
</dbReference>
<evidence type="ECO:0000256" key="1">
    <source>
        <dbReference type="ARBA" id="ARBA00006566"/>
    </source>
</evidence>
<keyword evidence="8" id="KW-0119">Carbohydrate metabolism</keyword>
<evidence type="ECO:0008006" key="14">
    <source>
        <dbReference type="Google" id="ProtNLM"/>
    </source>
</evidence>
<keyword evidence="4" id="KW-0547">Nucleotide-binding</keyword>
<keyword evidence="3" id="KW-0479">Metal-binding</keyword>
<dbReference type="PRINTS" id="PR00473">
    <property type="entry name" value="GALCTOKINASE"/>
</dbReference>
<evidence type="ECO:0000256" key="4">
    <source>
        <dbReference type="ARBA" id="ARBA00022741"/>
    </source>
</evidence>
<dbReference type="OMA" id="VMPCAIN"/>
<dbReference type="Pfam" id="PF00288">
    <property type="entry name" value="GHMP_kinases_N"/>
    <property type="match status" value="1"/>
</dbReference>
<proteinExistence type="inferred from homology"/>
<dbReference type="NCBIfam" id="TIGR00131">
    <property type="entry name" value="gal_kin"/>
    <property type="match status" value="1"/>
</dbReference>
<dbReference type="Gene3D" id="3.30.230.10">
    <property type="match status" value="1"/>
</dbReference>
<dbReference type="PROSITE" id="PS00106">
    <property type="entry name" value="GALACTOKINASE"/>
    <property type="match status" value="1"/>
</dbReference>
<gene>
    <name evidence="12" type="primary">100638250</name>
</gene>
<dbReference type="SUPFAM" id="SSF54211">
    <property type="entry name" value="Ribosomal protein S5 domain 2-like"/>
    <property type="match status" value="1"/>
</dbReference>
<evidence type="ECO:0000256" key="5">
    <source>
        <dbReference type="ARBA" id="ARBA00022777"/>
    </source>
</evidence>
<dbReference type="InterPro" id="IPR020568">
    <property type="entry name" value="Ribosomal_Su5_D2-typ_SF"/>
</dbReference>
<evidence type="ECO:0000313" key="12">
    <source>
        <dbReference type="EnsemblMetazoa" id="Aqu2.1.38500_001"/>
    </source>
</evidence>
<dbReference type="GO" id="GO:0006012">
    <property type="term" value="P:galactose metabolic process"/>
    <property type="evidence" value="ECO:0007669"/>
    <property type="project" value="InterPro"/>
</dbReference>